<comment type="caution">
    <text evidence="1">The sequence shown here is derived from an EMBL/GenBank/DDBJ whole genome shotgun (WGS) entry which is preliminary data.</text>
</comment>
<dbReference type="EMBL" id="CM044701">
    <property type="protein sequence ID" value="KAI5683651.1"/>
    <property type="molecule type" value="Genomic_DNA"/>
</dbReference>
<protein>
    <submittedName>
        <fullName evidence="1">Uncharacterized protein</fullName>
    </submittedName>
</protein>
<reference evidence="2" key="1">
    <citation type="journal article" date="2023" name="Nat. Plants">
        <title>Single-cell RNA sequencing provides a high-resolution roadmap for understanding the multicellular compartmentation of specialized metabolism.</title>
        <authorList>
            <person name="Sun S."/>
            <person name="Shen X."/>
            <person name="Li Y."/>
            <person name="Li Y."/>
            <person name="Wang S."/>
            <person name="Li R."/>
            <person name="Zhang H."/>
            <person name="Shen G."/>
            <person name="Guo B."/>
            <person name="Wei J."/>
            <person name="Xu J."/>
            <person name="St-Pierre B."/>
            <person name="Chen S."/>
            <person name="Sun C."/>
        </authorList>
    </citation>
    <scope>NUCLEOTIDE SEQUENCE [LARGE SCALE GENOMIC DNA]</scope>
</reference>
<dbReference type="Proteomes" id="UP001060085">
    <property type="component" value="Linkage Group LG01"/>
</dbReference>
<sequence>MVPDACDTRLDLHRLTRNDHTYWGTQHASHIEAWYQWRWMICFIGDTLCSRRKCRQLFGDAWSLSAVPWAALNHSTISSRCSLFNRHVAVPGSTFLLMELRGALADNLVVEQPVDALLYCLFPHRQEHVDPGHVEVERGEGSGGGQPTVDPFDIPNLDIPSCSLGLTPASQSLPSGSGTSFRAPPPPGIAGSSILHQPISHASSSDEEERTDDIDDVQHYGFEHRVGKKTTRFTPFD</sequence>
<accession>A0ACC0CFW4</accession>
<proteinExistence type="predicted"/>
<organism evidence="1 2">
    <name type="scientific">Catharanthus roseus</name>
    <name type="common">Madagascar periwinkle</name>
    <name type="synonym">Vinca rosea</name>
    <dbReference type="NCBI Taxonomy" id="4058"/>
    <lineage>
        <taxon>Eukaryota</taxon>
        <taxon>Viridiplantae</taxon>
        <taxon>Streptophyta</taxon>
        <taxon>Embryophyta</taxon>
        <taxon>Tracheophyta</taxon>
        <taxon>Spermatophyta</taxon>
        <taxon>Magnoliopsida</taxon>
        <taxon>eudicotyledons</taxon>
        <taxon>Gunneridae</taxon>
        <taxon>Pentapetalae</taxon>
        <taxon>asterids</taxon>
        <taxon>lamiids</taxon>
        <taxon>Gentianales</taxon>
        <taxon>Apocynaceae</taxon>
        <taxon>Rauvolfioideae</taxon>
        <taxon>Vinceae</taxon>
        <taxon>Catharanthinae</taxon>
        <taxon>Catharanthus</taxon>
    </lineage>
</organism>
<evidence type="ECO:0000313" key="1">
    <source>
        <dbReference type="EMBL" id="KAI5683651.1"/>
    </source>
</evidence>
<keyword evidence="2" id="KW-1185">Reference proteome</keyword>
<evidence type="ECO:0000313" key="2">
    <source>
        <dbReference type="Proteomes" id="UP001060085"/>
    </source>
</evidence>
<gene>
    <name evidence="1" type="ORF">M9H77_04879</name>
</gene>
<name>A0ACC0CFW4_CATRO</name>